<feature type="chain" id="PRO_5046941788" description="HEAT repeat domain-containing protein" evidence="1">
    <location>
        <begin position="20"/>
        <end position="157"/>
    </location>
</feature>
<sequence>MQLRWCLALLGMLGGACMAGEVEYRTGGPRFAKVWQVFYVEADHESEIDDPLIAAGAAMTPAIVEAVAHRDMKRRRYALGALGFIQDRRALPVLERILKNQGESVYCRGDALHAIYQIDRALGTRYARQFARDDPYLTRLATDINKRAAWLLAPTDD</sequence>
<protein>
    <recommendedName>
        <fullName evidence="4">HEAT repeat domain-containing protein</fullName>
    </recommendedName>
</protein>
<dbReference type="EMBL" id="JARRAF010000032">
    <property type="protein sequence ID" value="MDK2126149.1"/>
    <property type="molecule type" value="Genomic_DNA"/>
</dbReference>
<keyword evidence="3" id="KW-1185">Reference proteome</keyword>
<gene>
    <name evidence="2" type="ORF">PZA18_19070</name>
</gene>
<evidence type="ECO:0000313" key="2">
    <source>
        <dbReference type="EMBL" id="MDK2126149.1"/>
    </source>
</evidence>
<dbReference type="Proteomes" id="UP001172778">
    <property type="component" value="Unassembled WGS sequence"/>
</dbReference>
<dbReference type="InterPro" id="IPR016024">
    <property type="entry name" value="ARM-type_fold"/>
</dbReference>
<evidence type="ECO:0000313" key="3">
    <source>
        <dbReference type="Proteomes" id="UP001172778"/>
    </source>
</evidence>
<evidence type="ECO:0008006" key="4">
    <source>
        <dbReference type="Google" id="ProtNLM"/>
    </source>
</evidence>
<name>A0ABT7E1M0_9NEIS</name>
<dbReference type="RefSeq" id="WP_284102463.1">
    <property type="nucleotide sequence ID" value="NZ_JARRAF010000032.1"/>
</dbReference>
<accession>A0ABT7E1M0</accession>
<dbReference type="InterPro" id="IPR011989">
    <property type="entry name" value="ARM-like"/>
</dbReference>
<evidence type="ECO:0000256" key="1">
    <source>
        <dbReference type="SAM" id="SignalP"/>
    </source>
</evidence>
<feature type="signal peptide" evidence="1">
    <location>
        <begin position="1"/>
        <end position="19"/>
    </location>
</feature>
<proteinExistence type="predicted"/>
<dbReference type="PROSITE" id="PS51257">
    <property type="entry name" value="PROKAR_LIPOPROTEIN"/>
    <property type="match status" value="1"/>
</dbReference>
<comment type="caution">
    <text evidence="2">The sequence shown here is derived from an EMBL/GenBank/DDBJ whole genome shotgun (WGS) entry which is preliminary data.</text>
</comment>
<organism evidence="2 3">
    <name type="scientific">Parachitinimonas caeni</name>
    <dbReference type="NCBI Taxonomy" id="3031301"/>
    <lineage>
        <taxon>Bacteria</taxon>
        <taxon>Pseudomonadati</taxon>
        <taxon>Pseudomonadota</taxon>
        <taxon>Betaproteobacteria</taxon>
        <taxon>Neisseriales</taxon>
        <taxon>Chitinibacteraceae</taxon>
        <taxon>Parachitinimonas</taxon>
    </lineage>
</organism>
<keyword evidence="1" id="KW-0732">Signal</keyword>
<dbReference type="Gene3D" id="1.25.10.10">
    <property type="entry name" value="Leucine-rich Repeat Variant"/>
    <property type="match status" value="1"/>
</dbReference>
<reference evidence="2" key="1">
    <citation type="submission" date="2023-03" db="EMBL/GenBank/DDBJ databases">
        <title>Chitinimonas shenzhenensis gen. nov., sp. nov., a novel member of family Burkholderiaceae isolated from activated sludge collected in Shen Zhen, China.</title>
        <authorList>
            <person name="Wang X."/>
        </authorList>
    </citation>
    <scope>NUCLEOTIDE SEQUENCE</scope>
    <source>
        <strain evidence="2">DQS-5</strain>
    </source>
</reference>
<dbReference type="SUPFAM" id="SSF48371">
    <property type="entry name" value="ARM repeat"/>
    <property type="match status" value="1"/>
</dbReference>